<name>A0A5J5C9Y1_9PERO</name>
<protein>
    <submittedName>
        <fullName evidence="2">Uncharacterized protein</fullName>
    </submittedName>
</protein>
<evidence type="ECO:0000256" key="1">
    <source>
        <dbReference type="SAM" id="MobiDB-lite"/>
    </source>
</evidence>
<evidence type="ECO:0000313" key="2">
    <source>
        <dbReference type="EMBL" id="KAA8578457.1"/>
    </source>
</evidence>
<feature type="region of interest" description="Disordered" evidence="1">
    <location>
        <begin position="74"/>
        <end position="98"/>
    </location>
</feature>
<dbReference type="AlphaFoldDB" id="A0A5J5C9Y1"/>
<gene>
    <name evidence="2" type="ORF">FQN60_010645</name>
</gene>
<evidence type="ECO:0000313" key="3">
    <source>
        <dbReference type="Proteomes" id="UP000327493"/>
    </source>
</evidence>
<accession>A0A5J5C9Y1</accession>
<comment type="caution">
    <text evidence="2">The sequence shown here is derived from an EMBL/GenBank/DDBJ whole genome shotgun (WGS) entry which is preliminary data.</text>
</comment>
<dbReference type="Proteomes" id="UP000327493">
    <property type="component" value="Unassembled WGS sequence"/>
</dbReference>
<keyword evidence="3" id="KW-1185">Reference proteome</keyword>
<reference evidence="2 3" key="1">
    <citation type="submission" date="2019-08" db="EMBL/GenBank/DDBJ databases">
        <title>A chromosome-level genome assembly, high-density linkage maps, and genome scans reveal the genomic architecture of hybrid incompatibilities underlying speciation via character displacement in darters (Percidae: Etheostominae).</title>
        <authorList>
            <person name="Moran R.L."/>
            <person name="Catchen J.M."/>
            <person name="Fuller R.C."/>
        </authorList>
    </citation>
    <scope>NUCLEOTIDE SEQUENCE [LARGE SCALE GENOMIC DNA]</scope>
    <source>
        <strain evidence="2">EspeVRDwgs_2016</strain>
        <tissue evidence="2">Muscle</tissue>
    </source>
</reference>
<dbReference type="EMBL" id="VOFY01000641">
    <property type="protein sequence ID" value="KAA8578457.1"/>
    <property type="molecule type" value="Genomic_DNA"/>
</dbReference>
<proteinExistence type="predicted"/>
<sequence>MDRLGCIRPALPSKSALQTYRTYLAWPGVKGLVQGSVGRAHQWEESGEGAEERRKPVYSLCLAVLHPGLHHHLLPGDSRGLQHHHQQDRSVSRLQRGQ</sequence>
<organism evidence="2 3">
    <name type="scientific">Etheostoma spectabile</name>
    <name type="common">orangethroat darter</name>
    <dbReference type="NCBI Taxonomy" id="54343"/>
    <lineage>
        <taxon>Eukaryota</taxon>
        <taxon>Metazoa</taxon>
        <taxon>Chordata</taxon>
        <taxon>Craniata</taxon>
        <taxon>Vertebrata</taxon>
        <taxon>Euteleostomi</taxon>
        <taxon>Actinopterygii</taxon>
        <taxon>Neopterygii</taxon>
        <taxon>Teleostei</taxon>
        <taxon>Neoteleostei</taxon>
        <taxon>Acanthomorphata</taxon>
        <taxon>Eupercaria</taxon>
        <taxon>Perciformes</taxon>
        <taxon>Percoidei</taxon>
        <taxon>Percidae</taxon>
        <taxon>Etheostomatinae</taxon>
        <taxon>Etheostoma</taxon>
    </lineage>
</organism>